<evidence type="ECO:0000313" key="1">
    <source>
        <dbReference type="EMBL" id="KAI0054530.1"/>
    </source>
</evidence>
<feature type="non-terminal residue" evidence="1">
    <location>
        <position position="69"/>
    </location>
</feature>
<reference evidence="1" key="2">
    <citation type="journal article" date="2022" name="New Phytol.">
        <title>Evolutionary transition to the ectomycorrhizal habit in the genomes of a hyperdiverse lineage of mushroom-forming fungi.</title>
        <authorList>
            <person name="Looney B."/>
            <person name="Miyauchi S."/>
            <person name="Morin E."/>
            <person name="Drula E."/>
            <person name="Courty P.E."/>
            <person name="Kohler A."/>
            <person name="Kuo A."/>
            <person name="LaButti K."/>
            <person name="Pangilinan J."/>
            <person name="Lipzen A."/>
            <person name="Riley R."/>
            <person name="Andreopoulos W."/>
            <person name="He G."/>
            <person name="Johnson J."/>
            <person name="Nolan M."/>
            <person name="Tritt A."/>
            <person name="Barry K.W."/>
            <person name="Grigoriev I.V."/>
            <person name="Nagy L.G."/>
            <person name="Hibbett D."/>
            <person name="Henrissat B."/>
            <person name="Matheny P.B."/>
            <person name="Labbe J."/>
            <person name="Martin F.M."/>
        </authorList>
    </citation>
    <scope>NUCLEOTIDE SEQUENCE</scope>
    <source>
        <strain evidence="1">HHB10654</strain>
    </source>
</reference>
<evidence type="ECO:0000313" key="2">
    <source>
        <dbReference type="Proteomes" id="UP000814140"/>
    </source>
</evidence>
<dbReference type="EMBL" id="MU277401">
    <property type="protein sequence ID" value="KAI0054530.1"/>
    <property type="molecule type" value="Genomic_DNA"/>
</dbReference>
<gene>
    <name evidence="1" type="ORF">BV25DRAFT_1816940</name>
</gene>
<protein>
    <submittedName>
        <fullName evidence="1">Uncharacterized protein</fullName>
    </submittedName>
</protein>
<keyword evidence="2" id="KW-1185">Reference proteome</keyword>
<accession>A0ACB8SDL8</accession>
<organism evidence="1 2">
    <name type="scientific">Artomyces pyxidatus</name>
    <dbReference type="NCBI Taxonomy" id="48021"/>
    <lineage>
        <taxon>Eukaryota</taxon>
        <taxon>Fungi</taxon>
        <taxon>Dikarya</taxon>
        <taxon>Basidiomycota</taxon>
        <taxon>Agaricomycotina</taxon>
        <taxon>Agaricomycetes</taxon>
        <taxon>Russulales</taxon>
        <taxon>Auriscalpiaceae</taxon>
        <taxon>Artomyces</taxon>
    </lineage>
</organism>
<comment type="caution">
    <text evidence="1">The sequence shown here is derived from an EMBL/GenBank/DDBJ whole genome shotgun (WGS) entry which is preliminary data.</text>
</comment>
<name>A0ACB8SDL8_9AGAM</name>
<sequence>MHLPKAGGYKYIVQGRDSLTHYPEYRMLRSESAKSVGDWIFEDILCRWGGLREIVSDNGGAFVAALEYL</sequence>
<dbReference type="Proteomes" id="UP000814140">
    <property type="component" value="Unassembled WGS sequence"/>
</dbReference>
<proteinExistence type="predicted"/>
<reference evidence="1" key="1">
    <citation type="submission" date="2021-03" db="EMBL/GenBank/DDBJ databases">
        <authorList>
            <consortium name="DOE Joint Genome Institute"/>
            <person name="Ahrendt S."/>
            <person name="Looney B.P."/>
            <person name="Miyauchi S."/>
            <person name="Morin E."/>
            <person name="Drula E."/>
            <person name="Courty P.E."/>
            <person name="Chicoki N."/>
            <person name="Fauchery L."/>
            <person name="Kohler A."/>
            <person name="Kuo A."/>
            <person name="Labutti K."/>
            <person name="Pangilinan J."/>
            <person name="Lipzen A."/>
            <person name="Riley R."/>
            <person name="Andreopoulos W."/>
            <person name="He G."/>
            <person name="Johnson J."/>
            <person name="Barry K.W."/>
            <person name="Grigoriev I.V."/>
            <person name="Nagy L."/>
            <person name="Hibbett D."/>
            <person name="Henrissat B."/>
            <person name="Matheny P.B."/>
            <person name="Labbe J."/>
            <person name="Martin F."/>
        </authorList>
    </citation>
    <scope>NUCLEOTIDE SEQUENCE</scope>
    <source>
        <strain evidence="1">HHB10654</strain>
    </source>
</reference>